<reference evidence="10 11" key="1">
    <citation type="submission" date="2020-08" db="EMBL/GenBank/DDBJ databases">
        <title>The genome sequence of type strain Novosphingobium flavum NBRC 111647.</title>
        <authorList>
            <person name="Liu Y."/>
        </authorList>
    </citation>
    <scope>NUCLEOTIDE SEQUENCE [LARGE SCALE GENOMIC DNA]</scope>
    <source>
        <strain evidence="10 11">NBRC 111647</strain>
    </source>
</reference>
<comment type="similarity">
    <text evidence="2">Belongs to the class-I pyridoxal-phosphate-dependent aminotransferase family.</text>
</comment>
<evidence type="ECO:0000259" key="9">
    <source>
        <dbReference type="Pfam" id="PF00155"/>
    </source>
</evidence>
<dbReference type="EMBL" id="JACLAW010000001">
    <property type="protein sequence ID" value="MBC2664071.1"/>
    <property type="molecule type" value="Genomic_DNA"/>
</dbReference>
<keyword evidence="5 10" id="KW-0032">Aminotransferase</keyword>
<dbReference type="Pfam" id="PF00155">
    <property type="entry name" value="Aminotran_1_2"/>
    <property type="match status" value="1"/>
</dbReference>
<dbReference type="CDD" id="cd00609">
    <property type="entry name" value="AAT_like"/>
    <property type="match status" value="1"/>
</dbReference>
<gene>
    <name evidence="10" type="ORF">H7F51_00915</name>
</gene>
<evidence type="ECO:0000313" key="11">
    <source>
        <dbReference type="Proteomes" id="UP000566813"/>
    </source>
</evidence>
<feature type="domain" description="Aminotransferase class I/classII large" evidence="9">
    <location>
        <begin position="28"/>
        <end position="376"/>
    </location>
</feature>
<dbReference type="GO" id="GO:0004069">
    <property type="term" value="F:L-aspartate:2-oxoglutarate aminotransferase activity"/>
    <property type="evidence" value="ECO:0007669"/>
    <property type="project" value="UniProtKB-EC"/>
</dbReference>
<proteinExistence type="inferred from homology"/>
<keyword evidence="11" id="KW-1185">Reference proteome</keyword>
<accession>A0A7X1FNK0</accession>
<sequence length="385" mass="41286">MRAHPVYAGMGLTIFEYMSGLCRDGSRVNLGQGFPDDFGPAELRDAAARALSERSSQYPPMAGVPELREGVAAFYGRTQGLPLAAENVIVTSGATEALTAAILALVSAGDEVLLFAPSYDLYAPMVRRAGGVPVFVPLRPPHWRYLREEIEARITPRTRALILNDPLNPTGSVASEAELAMLAEICLSRDLVAICDEVWEAVRFDGKVHRSLLAFPGMESRTVKIGSAGKLFGLTGWKIGWMVAAPALAAVLGRAHQFLTFTTMPATQYAVAEGLAVADLMAARLAGWAATRDHLNGLLAEAGFAALPGPATWFTCIDLAASGIALDDATFSERAVREALVATIPISAFLEQGERTAIVRLCHCKDMVTLSEGVSRLEEFRRKLA</sequence>
<dbReference type="AlphaFoldDB" id="A0A7X1FNK0"/>
<comment type="subunit">
    <text evidence="3">Homodimer.</text>
</comment>
<comment type="catalytic activity">
    <reaction evidence="8">
        <text>L-aspartate + 2-oxoglutarate = oxaloacetate + L-glutamate</text>
        <dbReference type="Rhea" id="RHEA:21824"/>
        <dbReference type="ChEBI" id="CHEBI:16452"/>
        <dbReference type="ChEBI" id="CHEBI:16810"/>
        <dbReference type="ChEBI" id="CHEBI:29985"/>
        <dbReference type="ChEBI" id="CHEBI:29991"/>
        <dbReference type="EC" id="2.6.1.1"/>
    </reaction>
</comment>
<dbReference type="InterPro" id="IPR015424">
    <property type="entry name" value="PyrdxlP-dep_Trfase"/>
</dbReference>
<dbReference type="GO" id="GO:0005737">
    <property type="term" value="C:cytoplasm"/>
    <property type="evidence" value="ECO:0007669"/>
    <property type="project" value="TreeGrafter"/>
</dbReference>
<name>A0A7X1FNK0_9SPHN</name>
<comment type="caution">
    <text evidence="10">The sequence shown here is derived from an EMBL/GenBank/DDBJ whole genome shotgun (WGS) entry which is preliminary data.</text>
</comment>
<evidence type="ECO:0000256" key="4">
    <source>
        <dbReference type="ARBA" id="ARBA00012753"/>
    </source>
</evidence>
<organism evidence="10 11">
    <name type="scientific">Novosphingobium flavum</name>
    <dbReference type="NCBI Taxonomy" id="1778672"/>
    <lineage>
        <taxon>Bacteria</taxon>
        <taxon>Pseudomonadati</taxon>
        <taxon>Pseudomonadota</taxon>
        <taxon>Alphaproteobacteria</taxon>
        <taxon>Sphingomonadales</taxon>
        <taxon>Sphingomonadaceae</taxon>
        <taxon>Novosphingobium</taxon>
    </lineage>
</organism>
<dbReference type="GO" id="GO:0016212">
    <property type="term" value="F:kynurenine-oxoglutarate transaminase activity"/>
    <property type="evidence" value="ECO:0007669"/>
    <property type="project" value="TreeGrafter"/>
</dbReference>
<evidence type="ECO:0000256" key="5">
    <source>
        <dbReference type="ARBA" id="ARBA00022576"/>
    </source>
</evidence>
<dbReference type="InterPro" id="IPR004839">
    <property type="entry name" value="Aminotransferase_I/II_large"/>
</dbReference>
<dbReference type="InterPro" id="IPR015421">
    <property type="entry name" value="PyrdxlP-dep_Trfase_major"/>
</dbReference>
<comment type="cofactor">
    <cofactor evidence="1">
        <name>pyridoxal 5'-phosphate</name>
        <dbReference type="ChEBI" id="CHEBI:597326"/>
    </cofactor>
</comment>
<evidence type="ECO:0000256" key="3">
    <source>
        <dbReference type="ARBA" id="ARBA00011738"/>
    </source>
</evidence>
<dbReference type="Gene3D" id="3.40.640.10">
    <property type="entry name" value="Type I PLP-dependent aspartate aminotransferase-like (Major domain)"/>
    <property type="match status" value="1"/>
</dbReference>
<keyword evidence="7" id="KW-0663">Pyridoxal phosphate</keyword>
<keyword evidence="6 10" id="KW-0808">Transferase</keyword>
<evidence type="ECO:0000313" key="10">
    <source>
        <dbReference type="EMBL" id="MBC2664071.1"/>
    </source>
</evidence>
<evidence type="ECO:0000256" key="1">
    <source>
        <dbReference type="ARBA" id="ARBA00001933"/>
    </source>
</evidence>
<dbReference type="Gene3D" id="3.90.1150.10">
    <property type="entry name" value="Aspartate Aminotransferase, domain 1"/>
    <property type="match status" value="1"/>
</dbReference>
<dbReference type="GO" id="GO:0030170">
    <property type="term" value="F:pyridoxal phosphate binding"/>
    <property type="evidence" value="ECO:0007669"/>
    <property type="project" value="InterPro"/>
</dbReference>
<protein>
    <recommendedName>
        <fullName evidence="4">aspartate transaminase</fullName>
        <ecNumber evidence="4">2.6.1.1</ecNumber>
    </recommendedName>
</protein>
<evidence type="ECO:0000256" key="8">
    <source>
        <dbReference type="ARBA" id="ARBA00049185"/>
    </source>
</evidence>
<evidence type="ECO:0000256" key="2">
    <source>
        <dbReference type="ARBA" id="ARBA00007441"/>
    </source>
</evidence>
<dbReference type="PANTHER" id="PTHR43807:SF20">
    <property type="entry name" value="FI04487P"/>
    <property type="match status" value="1"/>
</dbReference>
<dbReference type="InterPro" id="IPR051326">
    <property type="entry name" value="Kynurenine-oxoglutarate_AT"/>
</dbReference>
<dbReference type="InterPro" id="IPR015422">
    <property type="entry name" value="PyrdxlP-dep_Trfase_small"/>
</dbReference>
<evidence type="ECO:0000256" key="6">
    <source>
        <dbReference type="ARBA" id="ARBA00022679"/>
    </source>
</evidence>
<dbReference type="FunFam" id="3.40.640.10:FF:000033">
    <property type="entry name" value="Aspartate aminotransferase"/>
    <property type="match status" value="1"/>
</dbReference>
<dbReference type="Proteomes" id="UP000566813">
    <property type="component" value="Unassembled WGS sequence"/>
</dbReference>
<dbReference type="EC" id="2.6.1.1" evidence="4"/>
<dbReference type="SUPFAM" id="SSF53383">
    <property type="entry name" value="PLP-dependent transferases"/>
    <property type="match status" value="1"/>
</dbReference>
<dbReference type="PANTHER" id="PTHR43807">
    <property type="entry name" value="FI04487P"/>
    <property type="match status" value="1"/>
</dbReference>
<dbReference type="RefSeq" id="WP_185662322.1">
    <property type="nucleotide sequence ID" value="NZ_JACLAW010000001.1"/>
</dbReference>
<evidence type="ECO:0000256" key="7">
    <source>
        <dbReference type="ARBA" id="ARBA00022898"/>
    </source>
</evidence>